<organism evidence="2 3">
    <name type="scientific">Nocardioides koreensis</name>
    <dbReference type="NCBI Taxonomy" id="433651"/>
    <lineage>
        <taxon>Bacteria</taxon>
        <taxon>Bacillati</taxon>
        <taxon>Actinomycetota</taxon>
        <taxon>Actinomycetes</taxon>
        <taxon>Propionibacteriales</taxon>
        <taxon>Nocardioidaceae</taxon>
        <taxon>Nocardioides</taxon>
    </lineage>
</organism>
<accession>A0ABN3A1I2</accession>
<feature type="transmembrane region" description="Helical" evidence="1">
    <location>
        <begin position="44"/>
        <end position="70"/>
    </location>
</feature>
<evidence type="ECO:0000313" key="2">
    <source>
        <dbReference type="EMBL" id="GAA2151959.1"/>
    </source>
</evidence>
<feature type="transmembrane region" description="Helical" evidence="1">
    <location>
        <begin position="76"/>
        <end position="97"/>
    </location>
</feature>
<protein>
    <recommendedName>
        <fullName evidence="4">ABC transporter permease</fullName>
    </recommendedName>
</protein>
<feature type="transmembrane region" description="Helical" evidence="1">
    <location>
        <begin position="166"/>
        <end position="187"/>
    </location>
</feature>
<reference evidence="2 3" key="1">
    <citation type="journal article" date="2019" name="Int. J. Syst. Evol. Microbiol.">
        <title>The Global Catalogue of Microorganisms (GCM) 10K type strain sequencing project: providing services to taxonomists for standard genome sequencing and annotation.</title>
        <authorList>
            <consortium name="The Broad Institute Genomics Platform"/>
            <consortium name="The Broad Institute Genome Sequencing Center for Infectious Disease"/>
            <person name="Wu L."/>
            <person name="Ma J."/>
        </authorList>
    </citation>
    <scope>NUCLEOTIDE SEQUENCE [LARGE SCALE GENOMIC DNA]</scope>
    <source>
        <strain evidence="2 3">JCM 16022</strain>
    </source>
</reference>
<name>A0ABN3A1I2_9ACTN</name>
<keyword evidence="1" id="KW-0812">Transmembrane</keyword>
<evidence type="ECO:0008006" key="4">
    <source>
        <dbReference type="Google" id="ProtNLM"/>
    </source>
</evidence>
<keyword evidence="1" id="KW-1133">Transmembrane helix</keyword>
<proteinExistence type="predicted"/>
<evidence type="ECO:0000313" key="3">
    <source>
        <dbReference type="Proteomes" id="UP001501771"/>
    </source>
</evidence>
<feature type="transmembrane region" description="Helical" evidence="1">
    <location>
        <begin position="118"/>
        <end position="146"/>
    </location>
</feature>
<feature type="transmembrane region" description="Helical" evidence="1">
    <location>
        <begin position="194"/>
        <end position="218"/>
    </location>
</feature>
<comment type="caution">
    <text evidence="2">The sequence shown here is derived from an EMBL/GenBank/DDBJ whole genome shotgun (WGS) entry which is preliminary data.</text>
</comment>
<gene>
    <name evidence="2" type="ORF">GCM10009844_34740</name>
</gene>
<evidence type="ECO:0000256" key="1">
    <source>
        <dbReference type="SAM" id="Phobius"/>
    </source>
</evidence>
<sequence>MTTAPMAEPAPGFTLDVSGTRPVPFSRLVNVELRKMADTRAGRWLLISIAAVTALVLVIQLSVVLSQGLFVELRDFTVAMNTPMGVLLPVLGVMSVSSEWGQRTAMVTFTLEPSRLKLVLAKFAATMLVAVAAVVVGMALSVVLNLVYGSLSGHHVIWGFGTPDVFYVLLLHIFGMASGFAFGMLFLNTAAGIVVYFVYSFVLPGLFQLGAALMGWFADLQPWIDFGAAQNPLIDGNLTGTQWAHLAVSGLIWLVLPLAVGAWRVLRAEVK</sequence>
<feature type="transmembrane region" description="Helical" evidence="1">
    <location>
        <begin position="243"/>
        <end position="266"/>
    </location>
</feature>
<keyword evidence="1" id="KW-0472">Membrane</keyword>
<keyword evidence="3" id="KW-1185">Reference proteome</keyword>
<dbReference type="RefSeq" id="WP_344155178.1">
    <property type="nucleotide sequence ID" value="NZ_BAAAQR010000012.1"/>
</dbReference>
<dbReference type="Proteomes" id="UP001501771">
    <property type="component" value="Unassembled WGS sequence"/>
</dbReference>
<dbReference type="EMBL" id="BAAAQR010000012">
    <property type="protein sequence ID" value="GAA2151959.1"/>
    <property type="molecule type" value="Genomic_DNA"/>
</dbReference>